<protein>
    <submittedName>
        <fullName evidence="4">SDR family NAD(P)-dependent oxidoreductase</fullName>
    </submittedName>
</protein>
<gene>
    <name evidence="4" type="ORF">GLS40_11335</name>
</gene>
<keyword evidence="2" id="KW-0560">Oxidoreductase</keyword>
<dbReference type="InterPro" id="IPR002347">
    <property type="entry name" value="SDR_fam"/>
</dbReference>
<proteinExistence type="inferred from homology"/>
<evidence type="ECO:0000256" key="1">
    <source>
        <dbReference type="ARBA" id="ARBA00006484"/>
    </source>
</evidence>
<evidence type="ECO:0000313" key="5">
    <source>
        <dbReference type="Proteomes" id="UP000443843"/>
    </source>
</evidence>
<dbReference type="PANTHER" id="PTHR42901:SF1">
    <property type="entry name" value="ALCOHOL DEHYDROGENASE"/>
    <property type="match status" value="1"/>
</dbReference>
<dbReference type="PRINTS" id="PR00081">
    <property type="entry name" value="GDHRDH"/>
</dbReference>
<dbReference type="AlphaFoldDB" id="A0A844WDU1"/>
<name>A0A844WDU1_9RHOB</name>
<reference evidence="4 5" key="1">
    <citation type="submission" date="2019-11" db="EMBL/GenBank/DDBJ databases">
        <title>Pseudooceanicola pacifica sp. nov., isolated from deep-sea sediment of the Pacific Ocean.</title>
        <authorList>
            <person name="Lyu L."/>
        </authorList>
    </citation>
    <scope>NUCLEOTIDE SEQUENCE [LARGE SCALE GENOMIC DNA]</scope>
    <source>
        <strain evidence="4 5">216_PA32_1</strain>
    </source>
</reference>
<dbReference type="SUPFAM" id="SSF51735">
    <property type="entry name" value="NAD(P)-binding Rossmann-fold domains"/>
    <property type="match status" value="1"/>
</dbReference>
<evidence type="ECO:0000256" key="2">
    <source>
        <dbReference type="ARBA" id="ARBA00023002"/>
    </source>
</evidence>
<evidence type="ECO:0000256" key="3">
    <source>
        <dbReference type="RuleBase" id="RU000363"/>
    </source>
</evidence>
<comment type="similarity">
    <text evidence="1 3">Belongs to the short-chain dehydrogenases/reductases (SDR) family.</text>
</comment>
<dbReference type="Gene3D" id="3.40.50.720">
    <property type="entry name" value="NAD(P)-binding Rossmann-like Domain"/>
    <property type="match status" value="1"/>
</dbReference>
<sequence length="261" mass="28200">MKDVALITGASSGIGAEMARLHASRGGDLVLVARRLDRLNALKAEIEAKHGTRVLVIAEDLNEEAASQRIHDTVASEGVELSYLINNAGFALRGKFHEQDWTRNREMIQVNVIALSALTRLFLPGFVARNRGRILNVASTAAIVPGPLQAVYFASKSFVKFLGNAIAEEVSDTAVTVTTLMPGATASEFAATSGMDKTPLFANTTSAAEVARIGYEAMMAGELNVYAGVSRSRRMMMRISPMLPMRYILKTVRNMQEAQPG</sequence>
<dbReference type="InterPro" id="IPR036291">
    <property type="entry name" value="NAD(P)-bd_dom_sf"/>
</dbReference>
<dbReference type="PANTHER" id="PTHR42901">
    <property type="entry name" value="ALCOHOL DEHYDROGENASE"/>
    <property type="match status" value="1"/>
</dbReference>
<organism evidence="4 5">
    <name type="scientific">Pseudooceanicola pacificus</name>
    <dbReference type="NCBI Taxonomy" id="2676438"/>
    <lineage>
        <taxon>Bacteria</taxon>
        <taxon>Pseudomonadati</taxon>
        <taxon>Pseudomonadota</taxon>
        <taxon>Alphaproteobacteria</taxon>
        <taxon>Rhodobacterales</taxon>
        <taxon>Paracoccaceae</taxon>
        <taxon>Pseudooceanicola</taxon>
    </lineage>
</organism>
<keyword evidence="5" id="KW-1185">Reference proteome</keyword>
<dbReference type="PRINTS" id="PR00080">
    <property type="entry name" value="SDRFAMILY"/>
</dbReference>
<dbReference type="RefSeq" id="WP_160382834.1">
    <property type="nucleotide sequence ID" value="NZ_WNXQ01000005.1"/>
</dbReference>
<accession>A0A844WDU1</accession>
<evidence type="ECO:0000313" key="4">
    <source>
        <dbReference type="EMBL" id="MWB78622.1"/>
    </source>
</evidence>
<dbReference type="Pfam" id="PF00106">
    <property type="entry name" value="adh_short"/>
    <property type="match status" value="1"/>
</dbReference>
<dbReference type="GO" id="GO:0016491">
    <property type="term" value="F:oxidoreductase activity"/>
    <property type="evidence" value="ECO:0007669"/>
    <property type="project" value="UniProtKB-KW"/>
</dbReference>
<dbReference type="PIRSF" id="PIRSF000126">
    <property type="entry name" value="11-beta-HSD1"/>
    <property type="match status" value="1"/>
</dbReference>
<dbReference type="Proteomes" id="UP000443843">
    <property type="component" value="Unassembled WGS sequence"/>
</dbReference>
<dbReference type="EMBL" id="WNXQ01000005">
    <property type="protein sequence ID" value="MWB78622.1"/>
    <property type="molecule type" value="Genomic_DNA"/>
</dbReference>
<comment type="caution">
    <text evidence="4">The sequence shown here is derived from an EMBL/GenBank/DDBJ whole genome shotgun (WGS) entry which is preliminary data.</text>
</comment>